<evidence type="ECO:0008006" key="3">
    <source>
        <dbReference type="Google" id="ProtNLM"/>
    </source>
</evidence>
<dbReference type="Pfam" id="PF01312">
    <property type="entry name" value="Bac_export_2"/>
    <property type="match status" value="1"/>
</dbReference>
<dbReference type="AlphaFoldDB" id="A0A9W5X4B9"/>
<reference evidence="1" key="1">
    <citation type="journal article" date="2014" name="Int. J. Syst. Evol. Microbiol.">
        <title>Complete genome sequence of Corynebacterium casei LMG S-19264T (=DSM 44701T), isolated from a smear-ripened cheese.</title>
        <authorList>
            <consortium name="US DOE Joint Genome Institute (JGI-PGF)"/>
            <person name="Walter F."/>
            <person name="Albersmeier A."/>
            <person name="Kalinowski J."/>
            <person name="Ruckert C."/>
        </authorList>
    </citation>
    <scope>NUCLEOTIDE SEQUENCE</scope>
    <source>
        <strain evidence="1">CGMCC 1.15454</strain>
    </source>
</reference>
<gene>
    <name evidence="1" type="ORF">GCM10011409_04310</name>
</gene>
<organism evidence="1 2">
    <name type="scientific">Lentibacillus populi</name>
    <dbReference type="NCBI Taxonomy" id="1827502"/>
    <lineage>
        <taxon>Bacteria</taxon>
        <taxon>Bacillati</taxon>
        <taxon>Bacillota</taxon>
        <taxon>Bacilli</taxon>
        <taxon>Bacillales</taxon>
        <taxon>Bacillaceae</taxon>
        <taxon>Lentibacillus</taxon>
    </lineage>
</organism>
<comment type="caution">
    <text evidence="1">The sequence shown here is derived from an EMBL/GenBank/DDBJ whole genome shotgun (WGS) entry which is preliminary data.</text>
</comment>
<reference evidence="1" key="2">
    <citation type="submission" date="2020-09" db="EMBL/GenBank/DDBJ databases">
        <authorList>
            <person name="Sun Q."/>
            <person name="Zhou Y."/>
        </authorList>
    </citation>
    <scope>NUCLEOTIDE SEQUENCE</scope>
    <source>
        <strain evidence="1">CGMCC 1.15454</strain>
    </source>
</reference>
<dbReference type="InterPro" id="IPR006135">
    <property type="entry name" value="T3SS_substrate_exporter"/>
</dbReference>
<name>A0A9W5X4B9_9BACI</name>
<dbReference type="PANTHER" id="PTHR30531:SF12">
    <property type="entry name" value="FLAGELLAR BIOSYNTHETIC PROTEIN FLHB"/>
    <property type="match status" value="1"/>
</dbReference>
<dbReference type="SUPFAM" id="SSF160544">
    <property type="entry name" value="EscU C-terminal domain-like"/>
    <property type="match status" value="1"/>
</dbReference>
<accession>A0A9W5X4B9</accession>
<dbReference type="GO" id="GO:0009306">
    <property type="term" value="P:protein secretion"/>
    <property type="evidence" value="ECO:0007669"/>
    <property type="project" value="InterPro"/>
</dbReference>
<proteinExistence type="predicted"/>
<dbReference type="EMBL" id="BMJD01000002">
    <property type="protein sequence ID" value="GGB30084.1"/>
    <property type="molecule type" value="Genomic_DNA"/>
</dbReference>
<dbReference type="Gene3D" id="3.40.1690.10">
    <property type="entry name" value="secretion proteins EscU"/>
    <property type="match status" value="1"/>
</dbReference>
<evidence type="ECO:0000313" key="1">
    <source>
        <dbReference type="EMBL" id="GGB30084.1"/>
    </source>
</evidence>
<dbReference type="PANTHER" id="PTHR30531">
    <property type="entry name" value="FLAGELLAR BIOSYNTHETIC PROTEIN FLHB"/>
    <property type="match status" value="1"/>
</dbReference>
<keyword evidence="2" id="KW-1185">Reference proteome</keyword>
<dbReference type="InterPro" id="IPR029025">
    <property type="entry name" value="T3SS_substrate_exporter_C"/>
</dbReference>
<dbReference type="GO" id="GO:0005886">
    <property type="term" value="C:plasma membrane"/>
    <property type="evidence" value="ECO:0007669"/>
    <property type="project" value="TreeGrafter"/>
</dbReference>
<protein>
    <recommendedName>
        <fullName evidence="3">Flagellar biosynthesis protein</fullName>
    </recommendedName>
</protein>
<sequence length="145" mass="16395">MKDKAMAQQPLLRDGLGMLDYHFLIVLVKPLSQMEKLTDRTFYSGQGVDFLHMKTKRKKAAALRYDHDSDYAPRVTAAGKGLIAETIIEKAKENQVPIQEDPSLVELLGELNINEKIPEELYQAVAEVFAFVYKVDRGVIGEQNE</sequence>
<dbReference type="Proteomes" id="UP000621492">
    <property type="component" value="Unassembled WGS sequence"/>
</dbReference>
<evidence type="ECO:0000313" key="2">
    <source>
        <dbReference type="Proteomes" id="UP000621492"/>
    </source>
</evidence>